<dbReference type="Pfam" id="PF00134">
    <property type="entry name" value="Cyclin_N"/>
    <property type="match status" value="1"/>
</dbReference>
<dbReference type="OrthoDB" id="5590282at2759"/>
<protein>
    <submittedName>
        <fullName evidence="12">Uncharacterized protein</fullName>
    </submittedName>
</protein>
<keyword evidence="13" id="KW-1185">Reference proteome</keyword>
<evidence type="ECO:0000259" key="11">
    <source>
        <dbReference type="SMART" id="SM01332"/>
    </source>
</evidence>
<feature type="domain" description="Cyclin-like" evidence="10">
    <location>
        <begin position="151"/>
        <end position="252"/>
    </location>
</feature>
<evidence type="ECO:0000256" key="6">
    <source>
        <dbReference type="ARBA" id="ARBA00023242"/>
    </source>
</evidence>
<evidence type="ECO:0000256" key="5">
    <source>
        <dbReference type="ARBA" id="ARBA00023127"/>
    </source>
</evidence>
<evidence type="ECO:0000313" key="13">
    <source>
        <dbReference type="Proteomes" id="UP000092124"/>
    </source>
</evidence>
<dbReference type="InterPro" id="IPR039361">
    <property type="entry name" value="Cyclin"/>
</dbReference>
<dbReference type="EMBL" id="LZPO01107991">
    <property type="protein sequence ID" value="OBS59645.1"/>
    <property type="molecule type" value="Genomic_DNA"/>
</dbReference>
<keyword evidence="5 8" id="KW-0195">Cyclin</keyword>
<proteinExistence type="inferred from homology"/>
<dbReference type="CDD" id="cd20581">
    <property type="entry name" value="CYCLIN_CCNE1_rpt2"/>
    <property type="match status" value="1"/>
</dbReference>
<dbReference type="InterPro" id="IPR006671">
    <property type="entry name" value="Cyclin_N"/>
</dbReference>
<name>A0A1A6G1G0_NEOLE</name>
<evidence type="ECO:0000259" key="10">
    <source>
        <dbReference type="SMART" id="SM00385"/>
    </source>
</evidence>
<dbReference type="InterPro" id="IPR004367">
    <property type="entry name" value="Cyclin_C-dom"/>
</dbReference>
<dbReference type="InterPro" id="IPR048258">
    <property type="entry name" value="Cyclins_cyclin-box"/>
</dbReference>
<evidence type="ECO:0000313" key="12">
    <source>
        <dbReference type="EMBL" id="OBS59645.1"/>
    </source>
</evidence>
<reference evidence="12 13" key="1">
    <citation type="submission" date="2016-06" db="EMBL/GenBank/DDBJ databases">
        <title>The Draft Genome Sequence and Annotation of the Desert Woodrat Neotoma lepida.</title>
        <authorList>
            <person name="Campbell M."/>
            <person name="Oakeson K.F."/>
            <person name="Yandell M."/>
            <person name="Halpert J.R."/>
            <person name="Dearing D."/>
        </authorList>
    </citation>
    <scope>NUCLEOTIDE SEQUENCE [LARGE SCALE GENOMIC DNA]</scope>
    <source>
        <strain evidence="12">417</strain>
        <tissue evidence="12">Liver</tissue>
    </source>
</reference>
<feature type="compositionally biased region" description="Basic and acidic residues" evidence="9">
    <location>
        <begin position="1"/>
        <end position="20"/>
    </location>
</feature>
<sequence length="405" mass="46581">MPRERKERDATDHSSMKEEGGPDFSVRSRKRKANVAVFLQDPDEEISKIDKTVKSQDSSQPLDDDSASVDPCSFIPTPNKEEDDELEYPKTAFQPRKIRPPRASPLPVLNWGNREEVWRIMLNKEKIYLRDEHFLQRHPLLQARMRAVLLDWLMEVCEVYKLHRETFYLAQDFFDRYMASQQNILKTLLQLIGISALFIASKLEALKWRLSPMTIVSWLNVYVQVAYVNDTSEVLMPQYPQQVFVQIAELLDLCVLDVGCLEFPYGVLAASALYHFSSLELMQKVSGYQWCDVEKCVKWMVPFAMVIREMGSSKLKHFRGVPMEASHNIQTHTNSLDLLDKAQAKKAILSEQNRISPPPSGVLTPPHSSKKQSTSDWPKRFKSNIGFSHWNEVLYCVLGITNAGD</sequence>
<dbReference type="Gene3D" id="1.10.472.10">
    <property type="entry name" value="Cyclin-like"/>
    <property type="match status" value="1"/>
</dbReference>
<dbReference type="SMART" id="SM00385">
    <property type="entry name" value="CYCLIN"/>
    <property type="match status" value="1"/>
</dbReference>
<evidence type="ECO:0000256" key="3">
    <source>
        <dbReference type="ARBA" id="ARBA00022553"/>
    </source>
</evidence>
<dbReference type="Proteomes" id="UP000092124">
    <property type="component" value="Unassembled WGS sequence"/>
</dbReference>
<dbReference type="Pfam" id="PF02984">
    <property type="entry name" value="Cyclin_C"/>
    <property type="match status" value="1"/>
</dbReference>
<evidence type="ECO:0000256" key="4">
    <source>
        <dbReference type="ARBA" id="ARBA00022618"/>
    </source>
</evidence>
<keyword evidence="7" id="KW-0131">Cell cycle</keyword>
<feature type="compositionally biased region" description="Basic and acidic residues" evidence="9">
    <location>
        <begin position="45"/>
        <end position="54"/>
    </location>
</feature>
<keyword evidence="4" id="KW-0132">Cell division</keyword>
<evidence type="ECO:0000256" key="8">
    <source>
        <dbReference type="RuleBase" id="RU000383"/>
    </source>
</evidence>
<dbReference type="FunFam" id="1.10.472.10:FF:000024">
    <property type="entry name" value="G1/S-specific cyclin-E1"/>
    <property type="match status" value="1"/>
</dbReference>
<keyword evidence="6" id="KW-0539">Nucleus</keyword>
<feature type="region of interest" description="Disordered" evidence="9">
    <location>
        <begin position="353"/>
        <end position="377"/>
    </location>
</feature>
<gene>
    <name evidence="12" type="ORF">A6R68_09232</name>
</gene>
<dbReference type="AlphaFoldDB" id="A0A1A6G1G0"/>
<dbReference type="PANTHER" id="PTHR10177">
    <property type="entry name" value="CYCLINS"/>
    <property type="match status" value="1"/>
</dbReference>
<feature type="domain" description="Cyclin C-terminal" evidence="11">
    <location>
        <begin position="213"/>
        <end position="335"/>
    </location>
</feature>
<dbReference type="STRING" id="56216.A0A1A6G1G0"/>
<dbReference type="SUPFAM" id="SSF47954">
    <property type="entry name" value="Cyclin-like"/>
    <property type="match status" value="2"/>
</dbReference>
<feature type="region of interest" description="Disordered" evidence="9">
    <location>
        <begin position="1"/>
        <end position="85"/>
    </location>
</feature>
<evidence type="ECO:0000256" key="7">
    <source>
        <dbReference type="ARBA" id="ARBA00023306"/>
    </source>
</evidence>
<dbReference type="GO" id="GO:0005634">
    <property type="term" value="C:nucleus"/>
    <property type="evidence" value="ECO:0007669"/>
    <property type="project" value="UniProtKB-SubCell"/>
</dbReference>
<dbReference type="SMART" id="SM01332">
    <property type="entry name" value="Cyclin_C"/>
    <property type="match status" value="1"/>
</dbReference>
<dbReference type="InterPro" id="IPR036915">
    <property type="entry name" value="Cyclin-like_sf"/>
</dbReference>
<dbReference type="InterPro" id="IPR013763">
    <property type="entry name" value="Cyclin-like_dom"/>
</dbReference>
<accession>A0A1A6G1G0</accession>
<evidence type="ECO:0000256" key="2">
    <source>
        <dbReference type="ARBA" id="ARBA00007143"/>
    </source>
</evidence>
<evidence type="ECO:0000256" key="9">
    <source>
        <dbReference type="SAM" id="MobiDB-lite"/>
    </source>
</evidence>
<keyword evidence="3" id="KW-0597">Phosphoprotein</keyword>
<evidence type="ECO:0000256" key="1">
    <source>
        <dbReference type="ARBA" id="ARBA00004123"/>
    </source>
</evidence>
<organism evidence="12 13">
    <name type="scientific">Neotoma lepida</name>
    <name type="common">Desert woodrat</name>
    <dbReference type="NCBI Taxonomy" id="56216"/>
    <lineage>
        <taxon>Eukaryota</taxon>
        <taxon>Metazoa</taxon>
        <taxon>Chordata</taxon>
        <taxon>Craniata</taxon>
        <taxon>Vertebrata</taxon>
        <taxon>Euteleostomi</taxon>
        <taxon>Mammalia</taxon>
        <taxon>Eutheria</taxon>
        <taxon>Euarchontoglires</taxon>
        <taxon>Glires</taxon>
        <taxon>Rodentia</taxon>
        <taxon>Myomorpha</taxon>
        <taxon>Muroidea</taxon>
        <taxon>Cricetidae</taxon>
        <taxon>Neotominae</taxon>
        <taxon>Neotoma</taxon>
    </lineage>
</organism>
<dbReference type="GO" id="GO:0051301">
    <property type="term" value="P:cell division"/>
    <property type="evidence" value="ECO:0007669"/>
    <property type="project" value="UniProtKB-KW"/>
</dbReference>
<comment type="similarity">
    <text evidence="2">Belongs to the cyclin family. Cyclin E subfamily.</text>
</comment>
<comment type="subcellular location">
    <subcellularLocation>
        <location evidence="1">Nucleus</location>
    </subcellularLocation>
</comment>
<dbReference type="PROSITE" id="PS00292">
    <property type="entry name" value="CYCLINS"/>
    <property type="match status" value="1"/>
</dbReference>
<comment type="caution">
    <text evidence="12">The sequence shown here is derived from an EMBL/GenBank/DDBJ whole genome shotgun (WGS) entry which is preliminary data.</text>
</comment>